<dbReference type="EMBL" id="JBDFQZ010000007">
    <property type="protein sequence ID" value="KAK9706536.1"/>
    <property type="molecule type" value="Genomic_DNA"/>
</dbReference>
<reference evidence="1" key="1">
    <citation type="submission" date="2024-03" db="EMBL/GenBank/DDBJ databases">
        <title>WGS assembly of Saponaria officinalis var. Norfolk2.</title>
        <authorList>
            <person name="Jenkins J."/>
            <person name="Shu S."/>
            <person name="Grimwood J."/>
            <person name="Barry K."/>
            <person name="Goodstein D."/>
            <person name="Schmutz J."/>
            <person name="Leebens-Mack J."/>
            <person name="Osbourn A."/>
        </authorList>
    </citation>
    <scope>NUCLEOTIDE SEQUENCE [LARGE SCALE GENOMIC DNA]</scope>
    <source>
        <strain evidence="1">JIC</strain>
    </source>
</reference>
<sequence>MSTYNLDGLAARLNYESKYWHILERDIDCLRNENVSANNPYPIPKDANTLIRSSIMSQDHLNYMLTWYVGTIRSKNARFSLSQITPTTSGVEMRVTNKPQGYRWGFVKRMGTGENC</sequence>
<keyword evidence="2" id="KW-1185">Reference proteome</keyword>
<organism evidence="1 2">
    <name type="scientific">Saponaria officinalis</name>
    <name type="common">Common soapwort</name>
    <name type="synonym">Lychnis saponaria</name>
    <dbReference type="NCBI Taxonomy" id="3572"/>
    <lineage>
        <taxon>Eukaryota</taxon>
        <taxon>Viridiplantae</taxon>
        <taxon>Streptophyta</taxon>
        <taxon>Embryophyta</taxon>
        <taxon>Tracheophyta</taxon>
        <taxon>Spermatophyta</taxon>
        <taxon>Magnoliopsida</taxon>
        <taxon>eudicotyledons</taxon>
        <taxon>Gunneridae</taxon>
        <taxon>Pentapetalae</taxon>
        <taxon>Caryophyllales</taxon>
        <taxon>Caryophyllaceae</taxon>
        <taxon>Caryophylleae</taxon>
        <taxon>Saponaria</taxon>
    </lineage>
</organism>
<dbReference type="AlphaFoldDB" id="A0AAW1JRT4"/>
<evidence type="ECO:0000313" key="2">
    <source>
        <dbReference type="Proteomes" id="UP001443914"/>
    </source>
</evidence>
<name>A0AAW1JRT4_SAPOF</name>
<comment type="caution">
    <text evidence="1">The sequence shown here is derived from an EMBL/GenBank/DDBJ whole genome shotgun (WGS) entry which is preliminary data.</text>
</comment>
<gene>
    <name evidence="1" type="ORF">RND81_07G133200</name>
</gene>
<accession>A0AAW1JRT4</accession>
<evidence type="ECO:0000313" key="1">
    <source>
        <dbReference type="EMBL" id="KAK9706536.1"/>
    </source>
</evidence>
<proteinExistence type="predicted"/>
<dbReference type="Proteomes" id="UP001443914">
    <property type="component" value="Unassembled WGS sequence"/>
</dbReference>
<protein>
    <submittedName>
        <fullName evidence="1">Uncharacterized protein</fullName>
    </submittedName>
</protein>